<evidence type="ECO:0000313" key="6">
    <source>
        <dbReference type="Proteomes" id="UP000708148"/>
    </source>
</evidence>
<feature type="repeat" description="ANK" evidence="3">
    <location>
        <begin position="307"/>
        <end position="342"/>
    </location>
</feature>
<evidence type="ECO:0000256" key="1">
    <source>
        <dbReference type="ARBA" id="ARBA00022737"/>
    </source>
</evidence>
<proteinExistence type="predicted"/>
<name>A0A8S1IL23_9CHLO</name>
<feature type="repeat" description="ANK" evidence="3">
    <location>
        <begin position="241"/>
        <end position="273"/>
    </location>
</feature>
<feature type="region of interest" description="Disordered" evidence="4">
    <location>
        <begin position="1"/>
        <end position="73"/>
    </location>
</feature>
<feature type="repeat" description="ANK" evidence="3">
    <location>
        <begin position="142"/>
        <end position="174"/>
    </location>
</feature>
<keyword evidence="1" id="KW-0677">Repeat</keyword>
<dbReference type="InterPro" id="IPR002110">
    <property type="entry name" value="Ankyrin_rpt"/>
</dbReference>
<evidence type="ECO:0000256" key="4">
    <source>
        <dbReference type="SAM" id="MobiDB-lite"/>
    </source>
</evidence>
<dbReference type="AlphaFoldDB" id="A0A8S1IL23"/>
<sequence>MKGGSPTGESSTSPAPPSSPSDPPPLSTPSPTPPPSPSPAPAPAPLVPPPPSPSLPTGPPCRTTITAEDGKSVNGCPDEVLWQAVFDGELELAKAAIKAGAEVEARGSGYTPLMVASFKGHADIASELLMNSADPNAIGTFDGSTALFFGTARNDIEMINLLLGGGADPNYQDVDGFTAISIAVRFEFPVAARTLVEGGADAGHVSTNGTTPLMEAAALGNTRLVDVIIQAGADVDVGSDNGTSALSLASGNGHASVVRQLLQSGATINGKSLSALTPLISASFGSHTSVVRLLLNEGADPNRTDVFGQTALHYSTLSLVVGSQLIATALLDTGVDVNVQDDAGLTPLMWTAWHGNIDTMKVLLDRGANPGILSLAGKNASELICQCLKTVGLPSFIQCTPSGCSESGTISAIEEILG</sequence>
<keyword evidence="6" id="KW-1185">Reference proteome</keyword>
<dbReference type="PROSITE" id="PS50297">
    <property type="entry name" value="ANK_REP_REGION"/>
    <property type="match status" value="6"/>
</dbReference>
<dbReference type="Pfam" id="PF12796">
    <property type="entry name" value="Ank_2"/>
    <property type="match status" value="2"/>
</dbReference>
<keyword evidence="2 3" id="KW-0040">ANK repeat</keyword>
<dbReference type="PANTHER" id="PTHR24189">
    <property type="entry name" value="MYOTROPHIN"/>
    <property type="match status" value="1"/>
</dbReference>
<accession>A0A8S1IL23</accession>
<protein>
    <recommendedName>
        <fullName evidence="7">Ankyrin repeat protein</fullName>
    </recommendedName>
</protein>
<dbReference type="SUPFAM" id="SSF48403">
    <property type="entry name" value="Ankyrin repeat"/>
    <property type="match status" value="1"/>
</dbReference>
<feature type="repeat" description="ANK" evidence="3">
    <location>
        <begin position="343"/>
        <end position="375"/>
    </location>
</feature>
<feature type="repeat" description="ANK" evidence="3">
    <location>
        <begin position="274"/>
        <end position="306"/>
    </location>
</feature>
<dbReference type="PANTHER" id="PTHR24189:SF50">
    <property type="entry name" value="ANKYRIN REPEAT AND SOCS BOX PROTEIN 2"/>
    <property type="match status" value="1"/>
</dbReference>
<organism evidence="5 6">
    <name type="scientific">Ostreobium quekettii</name>
    <dbReference type="NCBI Taxonomy" id="121088"/>
    <lineage>
        <taxon>Eukaryota</taxon>
        <taxon>Viridiplantae</taxon>
        <taxon>Chlorophyta</taxon>
        <taxon>core chlorophytes</taxon>
        <taxon>Ulvophyceae</taxon>
        <taxon>TCBD clade</taxon>
        <taxon>Bryopsidales</taxon>
        <taxon>Ostreobineae</taxon>
        <taxon>Ostreobiaceae</taxon>
        <taxon>Ostreobium</taxon>
    </lineage>
</organism>
<dbReference type="Proteomes" id="UP000708148">
    <property type="component" value="Unassembled WGS sequence"/>
</dbReference>
<dbReference type="PROSITE" id="PS50088">
    <property type="entry name" value="ANK_REPEAT"/>
    <property type="match status" value="7"/>
</dbReference>
<feature type="compositionally biased region" description="Pro residues" evidence="4">
    <location>
        <begin position="14"/>
        <end position="59"/>
    </location>
</feature>
<dbReference type="Pfam" id="PF13637">
    <property type="entry name" value="Ank_4"/>
    <property type="match status" value="1"/>
</dbReference>
<comment type="caution">
    <text evidence="5">The sequence shown here is derived from an EMBL/GenBank/DDBJ whole genome shotgun (WGS) entry which is preliminary data.</text>
</comment>
<dbReference type="EMBL" id="CAJHUC010000306">
    <property type="protein sequence ID" value="CAD7695107.1"/>
    <property type="molecule type" value="Genomic_DNA"/>
</dbReference>
<dbReference type="InterPro" id="IPR036770">
    <property type="entry name" value="Ankyrin_rpt-contain_sf"/>
</dbReference>
<dbReference type="Gene3D" id="1.25.40.20">
    <property type="entry name" value="Ankyrin repeat-containing domain"/>
    <property type="match status" value="2"/>
</dbReference>
<dbReference type="OrthoDB" id="539167at2759"/>
<gene>
    <name evidence="5" type="ORF">OSTQU699_LOCUS467</name>
</gene>
<feature type="repeat" description="ANK" evidence="3">
    <location>
        <begin position="108"/>
        <end position="140"/>
    </location>
</feature>
<reference evidence="5" key="1">
    <citation type="submission" date="2020-12" db="EMBL/GenBank/DDBJ databases">
        <authorList>
            <person name="Iha C."/>
        </authorList>
    </citation>
    <scope>NUCLEOTIDE SEQUENCE</scope>
</reference>
<evidence type="ECO:0000256" key="3">
    <source>
        <dbReference type="PROSITE-ProRule" id="PRU00023"/>
    </source>
</evidence>
<evidence type="ECO:0000313" key="5">
    <source>
        <dbReference type="EMBL" id="CAD7695107.1"/>
    </source>
</evidence>
<dbReference type="InterPro" id="IPR050745">
    <property type="entry name" value="Multifunctional_regulatory"/>
</dbReference>
<dbReference type="PRINTS" id="PR01415">
    <property type="entry name" value="ANKYRIN"/>
</dbReference>
<dbReference type="SMART" id="SM00248">
    <property type="entry name" value="ANK"/>
    <property type="match status" value="8"/>
</dbReference>
<evidence type="ECO:0000256" key="2">
    <source>
        <dbReference type="ARBA" id="ARBA00023043"/>
    </source>
</evidence>
<evidence type="ECO:0008006" key="7">
    <source>
        <dbReference type="Google" id="ProtNLM"/>
    </source>
</evidence>
<feature type="repeat" description="ANK" evidence="3">
    <location>
        <begin position="208"/>
        <end position="240"/>
    </location>
</feature>